<feature type="compositionally biased region" description="Polar residues" evidence="1">
    <location>
        <begin position="1082"/>
        <end position="1094"/>
    </location>
</feature>
<dbReference type="CDD" id="cd04486">
    <property type="entry name" value="YhcR_OBF_like"/>
    <property type="match status" value="1"/>
</dbReference>
<dbReference type="OrthoDB" id="9800417at2"/>
<protein>
    <submittedName>
        <fullName evidence="4">Nuclease</fullName>
    </submittedName>
</protein>
<evidence type="ECO:0000259" key="3">
    <source>
        <dbReference type="Pfam" id="PF01345"/>
    </source>
</evidence>
<organism evidence="4 5">
    <name type="scientific">Pseudoluteimonas lycopersici</name>
    <dbReference type="NCBI Taxonomy" id="1324796"/>
    <lineage>
        <taxon>Bacteria</taxon>
        <taxon>Pseudomonadati</taxon>
        <taxon>Pseudomonadota</taxon>
        <taxon>Gammaproteobacteria</taxon>
        <taxon>Lysobacterales</taxon>
        <taxon>Lysobacteraceae</taxon>
        <taxon>Pseudoluteimonas</taxon>
    </lineage>
</organism>
<feature type="region of interest" description="Disordered" evidence="1">
    <location>
        <begin position="1075"/>
        <end position="1094"/>
    </location>
</feature>
<dbReference type="Gene3D" id="3.60.10.10">
    <property type="entry name" value="Endonuclease/exonuclease/phosphatase"/>
    <property type="match status" value="1"/>
</dbReference>
<feature type="chain" id="PRO_5021964969" evidence="2">
    <location>
        <begin position="29"/>
        <end position="1094"/>
    </location>
</feature>
<evidence type="ECO:0000256" key="2">
    <source>
        <dbReference type="SAM" id="SignalP"/>
    </source>
</evidence>
<dbReference type="InterPro" id="IPR036691">
    <property type="entry name" value="Endo/exonu/phosph_ase_sf"/>
</dbReference>
<sequence length="1094" mass="114073">MGAYFASMRGGLVLPLLAALCFAGTAHAGCAEIPWSTFIAYDQNFDSLASSGSSSQVPVGWSIYDGDGLMIADDGSHGGAGLYSYGTAGSSWRALGSVASAAMAPMFGVCLKNATGGNLTSIWIRYGGQQWHVGATGRSDRLDFQFSTDATSLQTGHWTDVDALDVNTIATGAPVGRINGSLPQYQLSIGADLPAGITIPAGATFWLRWKDFDAAGNDDGLAVDNVHVGATSDFEPPPVISLQGVSVDEGNSGTKTAVALAKLNKAAPAGGVAFSVKVYGGSAKSGVDYAPSGTLQGTIPAGKTSAPLNFTVYGDQDYEADEYALIDVVSATGATPGTANQSVKLTIRNDDPKTYLIDEIQWRDMFGDGPQHIGQRLPVGGVVTARVENGFFMQTPDGQDDGFWQSSSGIFVDTGGAPPSSAAVGNRVVVTGTVQSFVPPDDPGSPERTQLGASPAITVVSSGNPLPAPVALQIDPTDTNWTAYLQLEPYEGMRVTPGTVVVTGPTQGVVTERTSTAASNGVFFATKVDPSRGIPYREQGIEQPDPNPSGSESLPLPIWDGNPEVIAVDSDAQGGSQLNLMTGTTVTGLQGVLDYRNRRYTLLRDPTAPITMTSVSPLKYAPNPPANGFTVASFNLDRFYDPANDPGRDEPVLTIDAFNARVAKLSLAVRNALHLPDILGLQDVENSAALFSIGVKINNDEVAAGHPNPAYKPYLLEGSATDGLDVALLVKTAAGASGRPRVQVRSVVQIGKSATFFDPGLGHNAVLFDRPPLMLDATVDIDGSGYPLTVINAQLRDREDIASEAASGLTTLGDRVRQKRLQQVQYIANYIQQLQVADPTRKIVLLGDFDAPAVNDGYVDVLAVFHEAPIDERTAVPNDGAHILNPTLYTPLGSTEGYNDLDRGSRQQTDHILINAALSAGGGTRMDYARIDADFPETRRNDTTALRVSSHDPVVLYVTPDSFADLSASVTATPAAVKAGQAMTFTAKVRNLGPDTASFVGAGFAFDAELPDLAITSSDPLQDCEVPQIAAGSTTIACVFSQVGSGGTATFTVTASAPAGKAGGQVHLAITADSANVDPVPGNNQASTSVNVTP</sequence>
<dbReference type="InterPro" id="IPR038081">
    <property type="entry name" value="CalX-like_sf"/>
</dbReference>
<dbReference type="Gene3D" id="2.60.40.10">
    <property type="entry name" value="Immunoglobulins"/>
    <property type="match status" value="1"/>
</dbReference>
<dbReference type="InterPro" id="IPR001434">
    <property type="entry name" value="OmcB-like_DUF11"/>
</dbReference>
<evidence type="ECO:0000256" key="1">
    <source>
        <dbReference type="SAM" id="MobiDB-lite"/>
    </source>
</evidence>
<feature type="domain" description="DUF11" evidence="3">
    <location>
        <begin position="965"/>
        <end position="1090"/>
    </location>
</feature>
<proteinExistence type="predicted"/>
<evidence type="ECO:0000313" key="4">
    <source>
        <dbReference type="EMBL" id="QDQ74378.1"/>
    </source>
</evidence>
<feature type="signal peptide" evidence="2">
    <location>
        <begin position="1"/>
        <end position="28"/>
    </location>
</feature>
<keyword evidence="5" id="KW-1185">Reference proteome</keyword>
<dbReference type="PANTHER" id="PTHR42834:SF1">
    <property type="entry name" value="ENDONUCLEASE_EXONUCLEASE_PHOSPHATASE FAMILY PROTEIN (AFU_ORTHOLOGUE AFUA_3G09210)"/>
    <property type="match status" value="1"/>
</dbReference>
<accession>A0A516V783</accession>
<dbReference type="Gene3D" id="2.60.40.2030">
    <property type="match status" value="1"/>
</dbReference>
<gene>
    <name evidence="4" type="ORF">FNZ56_11060</name>
</gene>
<dbReference type="PANTHER" id="PTHR42834">
    <property type="entry name" value="ENDONUCLEASE/EXONUCLEASE/PHOSPHATASE FAMILY PROTEIN (AFU_ORTHOLOGUE AFUA_3G09210)"/>
    <property type="match status" value="1"/>
</dbReference>
<dbReference type="RefSeq" id="WP_143879887.1">
    <property type="nucleotide sequence ID" value="NZ_BAABLZ010000001.1"/>
</dbReference>
<dbReference type="Proteomes" id="UP000315891">
    <property type="component" value="Chromosome"/>
</dbReference>
<dbReference type="InterPro" id="IPR013783">
    <property type="entry name" value="Ig-like_fold"/>
</dbReference>
<dbReference type="SUPFAM" id="SSF141072">
    <property type="entry name" value="CalX-like"/>
    <property type="match status" value="1"/>
</dbReference>
<evidence type="ECO:0000313" key="5">
    <source>
        <dbReference type="Proteomes" id="UP000315891"/>
    </source>
</evidence>
<name>A0A516V783_9GAMM</name>
<dbReference type="EMBL" id="CP041742">
    <property type="protein sequence ID" value="QDQ74378.1"/>
    <property type="molecule type" value="Genomic_DNA"/>
</dbReference>
<reference evidence="4 5" key="1">
    <citation type="submission" date="2019-07" db="EMBL/GenBank/DDBJ databases">
        <title>Lysobacter weifangensis sp. nov., isolated from bensulfuron-methyl contaminated farmland soil.</title>
        <authorList>
            <person name="Zhao H."/>
        </authorList>
    </citation>
    <scope>NUCLEOTIDE SEQUENCE [LARGE SCALE GENOMIC DNA]</scope>
    <source>
        <strain evidence="4 5">CC-Bw-6</strain>
    </source>
</reference>
<dbReference type="AlphaFoldDB" id="A0A516V783"/>
<dbReference type="SUPFAM" id="SSF56219">
    <property type="entry name" value="DNase I-like"/>
    <property type="match status" value="1"/>
</dbReference>
<dbReference type="Pfam" id="PF01345">
    <property type="entry name" value="DUF11"/>
    <property type="match status" value="1"/>
</dbReference>
<keyword evidence="2" id="KW-0732">Signal</keyword>